<dbReference type="CDD" id="cd00683">
    <property type="entry name" value="Trans_IPPS_HH"/>
    <property type="match status" value="1"/>
</dbReference>
<proteinExistence type="predicted"/>
<dbReference type="InterPro" id="IPR019845">
    <property type="entry name" value="Squalene/phytoene_synthase_CS"/>
</dbReference>
<name>A0A7V1M2G5_CALAY</name>
<gene>
    <name evidence="3" type="ORF">ENJ10_15165</name>
</gene>
<dbReference type="Pfam" id="PF00494">
    <property type="entry name" value="SQS_PSY"/>
    <property type="match status" value="1"/>
</dbReference>
<sequence length="349" mass="40945">MMNTMTPTNEEYCLGMLPRVSRTFAPTIRMLPAALELPVTVAYLMCRIADTIEDSEHIPLKEKQEILDIYVRLVRGEREARKHFLRRIHILPVNSADDELTHNVERVMQVFSGFSSVLQKHITFWVVEMSMGMQKYAQDKKTRAFTFLRSMKELDEYMYYVAGTVGYLLTALFSFYSKKITPAIRQKLEPLAESFGKGLQMVNIIRDMATDLRRGQSYIPDELLEKYKLNRKTIFDAENADRAEQLFNELIQKAVNHLDMALDYILLIPKEEKKIRLFCMLPVFWAMRTLQKIQENTLALLGHEKVKIPRKMIRREYFMAMLNAYSNRLTRRHYMNIKRQILPALAAEA</sequence>
<evidence type="ECO:0000256" key="2">
    <source>
        <dbReference type="SAM" id="Phobius"/>
    </source>
</evidence>
<feature type="transmembrane region" description="Helical" evidence="2">
    <location>
        <begin position="157"/>
        <end position="176"/>
    </location>
</feature>
<dbReference type="GO" id="GO:0051996">
    <property type="term" value="F:squalene synthase [NAD(P)H] activity"/>
    <property type="evidence" value="ECO:0007669"/>
    <property type="project" value="InterPro"/>
</dbReference>
<keyword evidence="1" id="KW-0808">Transferase</keyword>
<dbReference type="EMBL" id="DRLD01000433">
    <property type="protein sequence ID" value="HED12029.1"/>
    <property type="molecule type" value="Genomic_DNA"/>
</dbReference>
<organism evidence="3">
    <name type="scientific">Caldithrix abyssi</name>
    <dbReference type="NCBI Taxonomy" id="187145"/>
    <lineage>
        <taxon>Bacteria</taxon>
        <taxon>Pseudomonadati</taxon>
        <taxon>Calditrichota</taxon>
        <taxon>Calditrichia</taxon>
        <taxon>Calditrichales</taxon>
        <taxon>Calditrichaceae</taxon>
        <taxon>Caldithrix</taxon>
    </lineage>
</organism>
<dbReference type="GO" id="GO:0045338">
    <property type="term" value="P:farnesyl diphosphate metabolic process"/>
    <property type="evidence" value="ECO:0007669"/>
    <property type="project" value="InterPro"/>
</dbReference>
<dbReference type="GO" id="GO:0016117">
    <property type="term" value="P:carotenoid biosynthetic process"/>
    <property type="evidence" value="ECO:0007669"/>
    <property type="project" value="UniProtKB-ARBA"/>
</dbReference>
<dbReference type="PROSITE" id="PS01044">
    <property type="entry name" value="SQUALEN_PHYTOEN_SYN_1"/>
    <property type="match status" value="1"/>
</dbReference>
<accession>A0A7V1M2G5</accession>
<dbReference type="SFLD" id="SFLDS00005">
    <property type="entry name" value="Isoprenoid_Synthase_Type_I"/>
    <property type="match status" value="1"/>
</dbReference>
<dbReference type="InterPro" id="IPR008949">
    <property type="entry name" value="Isoprenoid_synthase_dom_sf"/>
</dbReference>
<dbReference type="Proteomes" id="UP000886005">
    <property type="component" value="Unassembled WGS sequence"/>
</dbReference>
<comment type="caution">
    <text evidence="3">The sequence shown here is derived from an EMBL/GenBank/DDBJ whole genome shotgun (WGS) entry which is preliminary data.</text>
</comment>
<dbReference type="InterPro" id="IPR033904">
    <property type="entry name" value="Trans_IPPS_HH"/>
</dbReference>
<dbReference type="Gene3D" id="1.10.600.10">
    <property type="entry name" value="Farnesyl Diphosphate Synthase"/>
    <property type="match status" value="1"/>
</dbReference>
<reference evidence="3" key="1">
    <citation type="journal article" date="2020" name="mSystems">
        <title>Genome- and Community-Level Interaction Insights into Carbon Utilization and Element Cycling Functions of Hydrothermarchaeota in Hydrothermal Sediment.</title>
        <authorList>
            <person name="Zhou Z."/>
            <person name="Liu Y."/>
            <person name="Xu W."/>
            <person name="Pan J."/>
            <person name="Luo Z.H."/>
            <person name="Li M."/>
        </authorList>
    </citation>
    <scope>NUCLEOTIDE SEQUENCE [LARGE SCALE GENOMIC DNA]</scope>
    <source>
        <strain evidence="3">HyVt-456</strain>
    </source>
</reference>
<keyword evidence="2" id="KW-0812">Transmembrane</keyword>
<dbReference type="SUPFAM" id="SSF48576">
    <property type="entry name" value="Terpenoid synthases"/>
    <property type="match status" value="1"/>
</dbReference>
<keyword evidence="2" id="KW-0472">Membrane</keyword>
<dbReference type="InterPro" id="IPR002060">
    <property type="entry name" value="Squ/phyt_synthse"/>
</dbReference>
<dbReference type="SFLD" id="SFLDG01018">
    <property type="entry name" value="Squalene/Phytoene_Synthase_Lik"/>
    <property type="match status" value="1"/>
</dbReference>
<evidence type="ECO:0000313" key="3">
    <source>
        <dbReference type="EMBL" id="HED12029.1"/>
    </source>
</evidence>
<dbReference type="PANTHER" id="PTHR11626:SF2">
    <property type="entry name" value="SQUALENE SYNTHASE"/>
    <property type="match status" value="1"/>
</dbReference>
<dbReference type="AlphaFoldDB" id="A0A7V1M2G5"/>
<dbReference type="InterPro" id="IPR044844">
    <property type="entry name" value="Trans_IPPS_euk-type"/>
</dbReference>
<dbReference type="PANTHER" id="PTHR11626">
    <property type="entry name" value="FARNESYL-DIPHOSPHATE FARNESYLTRANSFERASE"/>
    <property type="match status" value="1"/>
</dbReference>
<protein>
    <submittedName>
        <fullName evidence="3">Phytoene/squalene synthase family protein</fullName>
    </submittedName>
</protein>
<keyword evidence="2" id="KW-1133">Transmembrane helix</keyword>
<evidence type="ECO:0000256" key="1">
    <source>
        <dbReference type="ARBA" id="ARBA00022679"/>
    </source>
</evidence>